<accession>A0ABM1MRZ4</accession>
<sequence length="451" mass="49702">MLLIRLYVCVYMYKCMVKMADPQAVKSPIIMKVDSPVEDRKEQEENESNNEVAGGAPQVCSPNRRSFIAASRFGVNPFALRPNNVSTNSPSSKMSKSVLRPSQLGQMKPFALNPSKLNAFAKPSNNKEEMDEDDVAAVTTTTTTDDDAVAAADTTEESSSNGDAPKFMPLIVSTEKSAGDSSSLIGPPPSTTGSASSHSFVFGQNLQERVVADGAGEEPKPSTSVPTNGTSDMLFSSAAVKESPTVSTPSKTLSESAREYEEQRANKRKYDEVEVVTGEENETNILHLCCKLFAFDKAVGNWQERGRGTLRLNDQQIKDADDRSYTQSRVLFRTTGVLRLILNTKIWAEMTVEQASAKSIRFTAMDASGEIKVFLVMANPEEIKQLYRHLKERLSNEQKLQDLKRVNRKVDNKDEGDVEEEEEDDDDAQKKVKKLKDSGEEVAKGDGDKSK</sequence>
<dbReference type="PROSITE" id="PS50196">
    <property type="entry name" value="RANBD1"/>
    <property type="match status" value="1"/>
</dbReference>
<dbReference type="InterPro" id="IPR000156">
    <property type="entry name" value="Ran_bind_dom"/>
</dbReference>
<feature type="compositionally biased region" description="Polar residues" evidence="3">
    <location>
        <begin position="244"/>
        <end position="255"/>
    </location>
</feature>
<dbReference type="SMART" id="SM00160">
    <property type="entry name" value="RanBD"/>
    <property type="match status" value="1"/>
</dbReference>
<feature type="region of interest" description="Disordered" evidence="3">
    <location>
        <begin position="36"/>
        <end position="58"/>
    </location>
</feature>
<dbReference type="RefSeq" id="XP_017777344.1">
    <property type="nucleotide sequence ID" value="XM_017921855.1"/>
</dbReference>
<dbReference type="InterPro" id="IPR045255">
    <property type="entry name" value="RanBP1-like"/>
</dbReference>
<evidence type="ECO:0000256" key="2">
    <source>
        <dbReference type="ARBA" id="ARBA00023242"/>
    </source>
</evidence>
<evidence type="ECO:0000313" key="5">
    <source>
        <dbReference type="Proteomes" id="UP000695000"/>
    </source>
</evidence>
<evidence type="ECO:0000256" key="3">
    <source>
        <dbReference type="SAM" id="MobiDB-lite"/>
    </source>
</evidence>
<evidence type="ECO:0000259" key="4">
    <source>
        <dbReference type="PROSITE" id="PS50196"/>
    </source>
</evidence>
<proteinExistence type="predicted"/>
<feature type="region of interest" description="Disordered" evidence="3">
    <location>
        <begin position="405"/>
        <end position="451"/>
    </location>
</feature>
<feature type="compositionally biased region" description="Acidic residues" evidence="3">
    <location>
        <begin position="416"/>
        <end position="427"/>
    </location>
</feature>
<feature type="domain" description="RanBD1" evidence="4">
    <location>
        <begin position="241"/>
        <end position="353"/>
    </location>
</feature>
<dbReference type="Gene3D" id="2.30.29.30">
    <property type="entry name" value="Pleckstrin-homology domain (PH domain)/Phosphotyrosine-binding domain (PTB)"/>
    <property type="match status" value="1"/>
</dbReference>
<dbReference type="Proteomes" id="UP000695000">
    <property type="component" value="Unplaced"/>
</dbReference>
<gene>
    <name evidence="6" type="primary">LOC108563237</name>
</gene>
<dbReference type="CDD" id="cd13180">
    <property type="entry name" value="RanBD_RanBP3"/>
    <property type="match status" value="1"/>
</dbReference>
<feature type="compositionally biased region" description="Polar residues" evidence="3">
    <location>
        <begin position="174"/>
        <end position="184"/>
    </location>
</feature>
<dbReference type="GeneID" id="108563237"/>
<dbReference type="PANTHER" id="PTHR23138:SF142">
    <property type="entry name" value="RAN-BINDING PROTEIN 3B-RELATED"/>
    <property type="match status" value="1"/>
</dbReference>
<feature type="compositionally biased region" description="Basic and acidic residues" evidence="3">
    <location>
        <begin position="405"/>
        <end position="415"/>
    </location>
</feature>
<keyword evidence="5" id="KW-1185">Reference proteome</keyword>
<feature type="region of interest" description="Disordered" evidence="3">
    <location>
        <begin position="237"/>
        <end position="269"/>
    </location>
</feature>
<feature type="compositionally biased region" description="Low complexity" evidence="3">
    <location>
        <begin position="141"/>
        <end position="153"/>
    </location>
</feature>
<comment type="subcellular location">
    <subcellularLocation>
        <location evidence="1">Nucleus</location>
    </subcellularLocation>
</comment>
<feature type="region of interest" description="Disordered" evidence="3">
    <location>
        <begin position="141"/>
        <end position="198"/>
    </location>
</feature>
<evidence type="ECO:0000256" key="1">
    <source>
        <dbReference type="ARBA" id="ARBA00004123"/>
    </source>
</evidence>
<keyword evidence="2" id="KW-0539">Nucleus</keyword>
<organism evidence="5 6">
    <name type="scientific">Nicrophorus vespilloides</name>
    <name type="common">Boreal carrion beetle</name>
    <dbReference type="NCBI Taxonomy" id="110193"/>
    <lineage>
        <taxon>Eukaryota</taxon>
        <taxon>Metazoa</taxon>
        <taxon>Ecdysozoa</taxon>
        <taxon>Arthropoda</taxon>
        <taxon>Hexapoda</taxon>
        <taxon>Insecta</taxon>
        <taxon>Pterygota</taxon>
        <taxon>Neoptera</taxon>
        <taxon>Endopterygota</taxon>
        <taxon>Coleoptera</taxon>
        <taxon>Polyphaga</taxon>
        <taxon>Staphyliniformia</taxon>
        <taxon>Silphidae</taxon>
        <taxon>Nicrophorinae</taxon>
        <taxon>Nicrophorus</taxon>
    </lineage>
</organism>
<dbReference type="InterPro" id="IPR011993">
    <property type="entry name" value="PH-like_dom_sf"/>
</dbReference>
<protein>
    <submittedName>
        <fullName evidence="6">Ran-binding protein 3</fullName>
    </submittedName>
</protein>
<dbReference type="Pfam" id="PF00638">
    <property type="entry name" value="Ran_BP1"/>
    <property type="match status" value="1"/>
</dbReference>
<reference evidence="6" key="1">
    <citation type="submission" date="2025-08" db="UniProtKB">
        <authorList>
            <consortium name="RefSeq"/>
        </authorList>
    </citation>
    <scope>IDENTIFICATION</scope>
    <source>
        <tissue evidence="6">Whole Larva</tissue>
    </source>
</reference>
<evidence type="ECO:0000313" key="6">
    <source>
        <dbReference type="RefSeq" id="XP_017777344.1"/>
    </source>
</evidence>
<feature type="compositionally biased region" description="Basic and acidic residues" evidence="3">
    <location>
        <begin position="435"/>
        <end position="451"/>
    </location>
</feature>
<dbReference type="SUPFAM" id="SSF50729">
    <property type="entry name" value="PH domain-like"/>
    <property type="match status" value="1"/>
</dbReference>
<name>A0ABM1MRZ4_NICVS</name>
<feature type="compositionally biased region" description="Basic and acidic residues" evidence="3">
    <location>
        <begin position="256"/>
        <end position="269"/>
    </location>
</feature>
<dbReference type="PANTHER" id="PTHR23138">
    <property type="entry name" value="RAN BINDING PROTEIN"/>
    <property type="match status" value="1"/>
</dbReference>